<dbReference type="GO" id="GO:0006508">
    <property type="term" value="P:proteolysis"/>
    <property type="evidence" value="ECO:0007669"/>
    <property type="project" value="UniProtKB-KW"/>
</dbReference>
<dbReference type="OrthoDB" id="2616285at2"/>
<dbReference type="GO" id="GO:0008233">
    <property type="term" value="F:peptidase activity"/>
    <property type="evidence" value="ECO:0007669"/>
    <property type="project" value="UniProtKB-KW"/>
</dbReference>
<organism evidence="2 3">
    <name type="scientific">Oceanobacillus chungangensis</name>
    <dbReference type="NCBI Taxonomy" id="1229152"/>
    <lineage>
        <taxon>Bacteria</taxon>
        <taxon>Bacillati</taxon>
        <taxon>Bacillota</taxon>
        <taxon>Bacilli</taxon>
        <taxon>Bacillales</taxon>
        <taxon>Bacillaceae</taxon>
        <taxon>Oceanobacillus</taxon>
    </lineage>
</organism>
<keyword evidence="2" id="KW-0378">Hydrolase</keyword>
<keyword evidence="1" id="KW-0812">Transmembrane</keyword>
<dbReference type="EMBL" id="PIOD01000011">
    <property type="protein sequence ID" value="RDW17688.1"/>
    <property type="molecule type" value="Genomic_DNA"/>
</dbReference>
<sequence>MKQLTYIIGILILGLSIVISAFILSKTSPNSASKDKNSQITNSTPDLMKITQLAEYLQISEQAIENIILKDDSERVELGGYDTYQFIPYLKIDNQKRFIKAEIDEWLKYKNDHNYN</sequence>
<keyword evidence="3" id="KW-1185">Reference proteome</keyword>
<evidence type="ECO:0000256" key="1">
    <source>
        <dbReference type="SAM" id="Phobius"/>
    </source>
</evidence>
<dbReference type="RefSeq" id="WP_115749757.1">
    <property type="nucleotide sequence ID" value="NZ_PIOD01000011.1"/>
</dbReference>
<reference evidence="3" key="1">
    <citation type="submission" date="2017-11" db="EMBL/GenBank/DDBJ databases">
        <authorList>
            <person name="Zhu W."/>
        </authorList>
    </citation>
    <scope>NUCLEOTIDE SEQUENCE [LARGE SCALE GENOMIC DNA]</scope>
    <source>
        <strain evidence="3">CAU 1051</strain>
    </source>
</reference>
<keyword evidence="1" id="KW-1133">Transmembrane helix</keyword>
<keyword evidence="1" id="KW-0472">Membrane</keyword>
<evidence type="ECO:0000313" key="3">
    <source>
        <dbReference type="Proteomes" id="UP000256520"/>
    </source>
</evidence>
<dbReference type="Proteomes" id="UP000256520">
    <property type="component" value="Unassembled WGS sequence"/>
</dbReference>
<feature type="transmembrane region" description="Helical" evidence="1">
    <location>
        <begin position="6"/>
        <end position="24"/>
    </location>
</feature>
<comment type="caution">
    <text evidence="2">The sequence shown here is derived from an EMBL/GenBank/DDBJ whole genome shotgun (WGS) entry which is preliminary data.</text>
</comment>
<accession>A0A3D8PR00</accession>
<evidence type="ECO:0000313" key="2">
    <source>
        <dbReference type="EMBL" id="RDW17688.1"/>
    </source>
</evidence>
<gene>
    <name evidence="2" type="ORF">CWR45_10100</name>
</gene>
<protein>
    <submittedName>
        <fullName evidence="2">Clp protease ClpB</fullName>
    </submittedName>
</protein>
<keyword evidence="2" id="KW-0645">Protease</keyword>
<name>A0A3D8PR00_9BACI</name>
<proteinExistence type="predicted"/>
<dbReference type="AlphaFoldDB" id="A0A3D8PR00"/>